<protein>
    <submittedName>
        <fullName evidence="8">HemY domain protein</fullName>
    </submittedName>
</protein>
<dbReference type="InterPro" id="IPR011990">
    <property type="entry name" value="TPR-like_helical_dom_sf"/>
</dbReference>
<dbReference type="InterPro" id="IPR016982">
    <property type="entry name" value="Mms48"/>
</dbReference>
<gene>
    <name evidence="8" type="ORF">MTUNDRAET4_3594</name>
</gene>
<dbReference type="SUPFAM" id="SSF48452">
    <property type="entry name" value="TPR-like"/>
    <property type="match status" value="1"/>
</dbReference>
<accession>A0A4U8Z4N4</accession>
<reference evidence="8 9" key="1">
    <citation type="submission" date="2019-03" db="EMBL/GenBank/DDBJ databases">
        <authorList>
            <person name="Kox A.R. M."/>
        </authorList>
    </citation>
    <scope>NUCLEOTIDE SEQUENCE [LARGE SCALE GENOMIC DNA]</scope>
    <source>
        <strain evidence="8">MTUNDRAET4 annotated genome</strain>
    </source>
</reference>
<dbReference type="EMBL" id="LR536450">
    <property type="protein sequence ID" value="VFU10481.1"/>
    <property type="molecule type" value="Genomic_DNA"/>
</dbReference>
<proteinExistence type="predicted"/>
<dbReference type="Gene3D" id="1.25.40.10">
    <property type="entry name" value="Tetratricopeptide repeat domain"/>
    <property type="match status" value="1"/>
</dbReference>
<keyword evidence="3 6" id="KW-1133">Transmembrane helix</keyword>
<sequence length="525" mass="56863">MIRVLLFFAVLIALAFGEAWLVDRPGELVLNWQGYRIETSVLVGIGAIFVAAAALVALWSVIRFIFKFPSLMALATRGQRRERGYAALSRGMIAVGAGDALVARKASAEAQKLLRDEPLALLLKAQAAQLSGEASQAAAAFEEMSKRNDMRLLGLRGLHVEAQRQGDVEKAQQYVDAAHQIAPLPWAAKANFDHKVAAGDWRGALALLEGASGAKLFDKTIRERQRAVLETAIALEKADAQPAEALTLARAALKRAPTLVPAIMLAARLARDSGDVRKATKLIETSWAATPHPDLAKIYLGLHPGDSSAGRLARALTLARLAPREAESKIMIAQAAIAAGDYKAAREAMQPLIEGPERPTARMCRFMAEIEEKQHGAAGYFREWLTRASHAPRDPTWVADGVTSDQWRPISPVTGQLDAFVWQKPVERLSSGDEVEEAVFAQILPPVPPLLLGEAQSKSLSSAPVTPQAEPPVAKPEAGAAVVTDEEPPAPEQSRTEEMAALVQQQDEEKEQPKEFAQLFDVKRK</sequence>
<dbReference type="PIRSF" id="PIRSF031802">
    <property type="entry name" value="UCP031802"/>
    <property type="match status" value="1"/>
</dbReference>
<dbReference type="AlphaFoldDB" id="A0A4U8Z4N4"/>
<feature type="transmembrane region" description="Helical" evidence="6">
    <location>
        <begin position="41"/>
        <end position="62"/>
    </location>
</feature>
<dbReference type="Proteomes" id="UP000294360">
    <property type="component" value="Chromosome"/>
</dbReference>
<name>A0A4U8Z4N4_METTU</name>
<evidence type="ECO:0000313" key="8">
    <source>
        <dbReference type="EMBL" id="VFU10481.1"/>
    </source>
</evidence>
<evidence type="ECO:0000256" key="2">
    <source>
        <dbReference type="ARBA" id="ARBA00022692"/>
    </source>
</evidence>
<dbReference type="RefSeq" id="WP_134491233.1">
    <property type="nucleotide sequence ID" value="NZ_CP139089.1"/>
</dbReference>
<evidence type="ECO:0000256" key="6">
    <source>
        <dbReference type="SAM" id="Phobius"/>
    </source>
</evidence>
<comment type="subcellular location">
    <subcellularLocation>
        <location evidence="1">Membrane</location>
    </subcellularLocation>
</comment>
<feature type="domain" description="HemY N-terminal" evidence="7">
    <location>
        <begin position="26"/>
        <end position="132"/>
    </location>
</feature>
<dbReference type="OrthoDB" id="9798343at2"/>
<evidence type="ECO:0000256" key="5">
    <source>
        <dbReference type="SAM" id="MobiDB-lite"/>
    </source>
</evidence>
<evidence type="ECO:0000256" key="4">
    <source>
        <dbReference type="ARBA" id="ARBA00023136"/>
    </source>
</evidence>
<keyword evidence="2 6" id="KW-0812">Transmembrane</keyword>
<evidence type="ECO:0000256" key="3">
    <source>
        <dbReference type="ARBA" id="ARBA00022989"/>
    </source>
</evidence>
<keyword evidence="4 6" id="KW-0472">Membrane</keyword>
<evidence type="ECO:0000313" key="9">
    <source>
        <dbReference type="Proteomes" id="UP000294360"/>
    </source>
</evidence>
<feature type="region of interest" description="Disordered" evidence="5">
    <location>
        <begin position="458"/>
        <end position="525"/>
    </location>
</feature>
<evidence type="ECO:0000259" key="7">
    <source>
        <dbReference type="Pfam" id="PF07219"/>
    </source>
</evidence>
<dbReference type="KEGG" id="mtun:MTUNDRAET4_3594"/>
<evidence type="ECO:0000256" key="1">
    <source>
        <dbReference type="ARBA" id="ARBA00004370"/>
    </source>
</evidence>
<dbReference type="Pfam" id="PF07219">
    <property type="entry name" value="HemY_N"/>
    <property type="match status" value="1"/>
</dbReference>
<organism evidence="8 9">
    <name type="scientific">Methylocella tundrae</name>
    <dbReference type="NCBI Taxonomy" id="227605"/>
    <lineage>
        <taxon>Bacteria</taxon>
        <taxon>Pseudomonadati</taxon>
        <taxon>Pseudomonadota</taxon>
        <taxon>Alphaproteobacteria</taxon>
        <taxon>Hyphomicrobiales</taxon>
        <taxon>Beijerinckiaceae</taxon>
        <taxon>Methylocella</taxon>
    </lineage>
</organism>
<dbReference type="InterPro" id="IPR010817">
    <property type="entry name" value="HemY_N"/>
</dbReference>
<dbReference type="GO" id="GO:0016020">
    <property type="term" value="C:membrane"/>
    <property type="evidence" value="ECO:0007669"/>
    <property type="project" value="UniProtKB-SubCell"/>
</dbReference>